<gene>
    <name evidence="1" type="ORF">MNBD_NITROSPINAE04-1459</name>
</gene>
<protein>
    <submittedName>
        <fullName evidence="1">Uncharacterized protein</fullName>
    </submittedName>
</protein>
<proteinExistence type="predicted"/>
<reference evidence="1" key="1">
    <citation type="submission" date="2018-06" db="EMBL/GenBank/DDBJ databases">
        <authorList>
            <person name="Zhirakovskaya E."/>
        </authorList>
    </citation>
    <scope>NUCLEOTIDE SEQUENCE</scope>
</reference>
<dbReference type="EMBL" id="UOGA01000214">
    <property type="protein sequence ID" value="VAX22004.1"/>
    <property type="molecule type" value="Genomic_DNA"/>
</dbReference>
<accession>A0A3B1CD78</accession>
<evidence type="ECO:0000313" key="1">
    <source>
        <dbReference type="EMBL" id="VAX22004.1"/>
    </source>
</evidence>
<sequence>MKKLGLLAAVMALMLGNASIGHATPSTQIWIPSTDIQGYMTPHLGVDNYNTVGKKAKDGGRMFPTTYGLTMGLVPSDVWGVEVGIDMMESSDDPLFFNAKVGVAEGALGDWSPSLAIGGYGFGTKTDSTDYNIIYALVAKTFGELGRLSIGGYSGNDKVLKDNKGNDDNTGLLASWDKQLSKKFWAAIDYQGGGNSFSAVSFGVSYALSDKASFIVGYDVFLEKDLDGDGIDDNLDTMTFQLDVNF</sequence>
<organism evidence="1">
    <name type="scientific">hydrothermal vent metagenome</name>
    <dbReference type="NCBI Taxonomy" id="652676"/>
    <lineage>
        <taxon>unclassified sequences</taxon>
        <taxon>metagenomes</taxon>
        <taxon>ecological metagenomes</taxon>
    </lineage>
</organism>
<dbReference type="AlphaFoldDB" id="A0A3B1CD78"/>
<name>A0A3B1CD78_9ZZZZ</name>